<sequence length="140" mass="15880">MRAYMLASLLLLLGGCASPLPPPDPQQAWVNLYAPAGELLMADRVDRQRWPDGRYFQVSPGPHDLQVRFQFEVNRGGGLGMSSEPLELTCEIRLRYADFKAGQRYRIEARSMAMSAQAWLYDEQRQVLTRGKVLRCGTAY</sequence>
<keyword evidence="3" id="KW-1185">Reference proteome</keyword>
<evidence type="ECO:0008006" key="4">
    <source>
        <dbReference type="Google" id="ProtNLM"/>
    </source>
</evidence>
<evidence type="ECO:0000313" key="2">
    <source>
        <dbReference type="EMBL" id="SEQ88397.1"/>
    </source>
</evidence>
<name>A0ABY1BHH2_9PSED</name>
<feature type="signal peptide" evidence="1">
    <location>
        <begin position="1"/>
        <end position="19"/>
    </location>
</feature>
<reference evidence="2 3" key="1">
    <citation type="submission" date="2016-10" db="EMBL/GenBank/DDBJ databases">
        <authorList>
            <person name="Varghese N."/>
            <person name="Submissions S."/>
        </authorList>
    </citation>
    <scope>NUCLEOTIDE SEQUENCE [LARGE SCALE GENOMIC DNA]</scope>
    <source>
        <strain evidence="2 3">CIP 109853</strain>
    </source>
</reference>
<keyword evidence="1" id="KW-0732">Signal</keyword>
<proteinExistence type="predicted"/>
<feature type="chain" id="PRO_5046328033" description="Lipoprotein" evidence="1">
    <location>
        <begin position="20"/>
        <end position="140"/>
    </location>
</feature>
<gene>
    <name evidence="2" type="ORF">SAMN05216600_11167</name>
</gene>
<comment type="caution">
    <text evidence="2">The sequence shown here is derived from an EMBL/GenBank/DDBJ whole genome shotgun (WGS) entry which is preliminary data.</text>
</comment>
<organism evidence="2 3">
    <name type="scientific">Pseudomonas cuatrocienegasensis</name>
    <dbReference type="NCBI Taxonomy" id="543360"/>
    <lineage>
        <taxon>Bacteria</taxon>
        <taxon>Pseudomonadati</taxon>
        <taxon>Pseudomonadota</taxon>
        <taxon>Gammaproteobacteria</taxon>
        <taxon>Pseudomonadales</taxon>
        <taxon>Pseudomonadaceae</taxon>
        <taxon>Pseudomonas</taxon>
    </lineage>
</organism>
<dbReference type="Proteomes" id="UP000198512">
    <property type="component" value="Unassembled WGS sequence"/>
</dbReference>
<evidence type="ECO:0000256" key="1">
    <source>
        <dbReference type="SAM" id="SignalP"/>
    </source>
</evidence>
<dbReference type="EMBL" id="FOFP01000011">
    <property type="protein sequence ID" value="SEQ88397.1"/>
    <property type="molecule type" value="Genomic_DNA"/>
</dbReference>
<evidence type="ECO:0000313" key="3">
    <source>
        <dbReference type="Proteomes" id="UP000198512"/>
    </source>
</evidence>
<dbReference type="RefSeq" id="WP_069521624.1">
    <property type="nucleotide sequence ID" value="NZ_FOFP01000011.1"/>
</dbReference>
<dbReference type="PROSITE" id="PS51257">
    <property type="entry name" value="PROKAR_LIPOPROTEIN"/>
    <property type="match status" value="1"/>
</dbReference>
<accession>A0ABY1BHH2</accession>
<protein>
    <recommendedName>
        <fullName evidence="4">Lipoprotein</fullName>
    </recommendedName>
</protein>